<dbReference type="InterPro" id="IPR016181">
    <property type="entry name" value="Acyl_CoA_acyltransferase"/>
</dbReference>
<proteinExistence type="inferred from homology"/>
<comment type="catalytic activity">
    <reaction evidence="10">
        <text>serotonin + (9Z)-octadecenoyl-CoA = N-(9Z-octadecenoyl)-serotonin + CoA + H(+)</text>
        <dbReference type="Rhea" id="RHEA:51392"/>
        <dbReference type="ChEBI" id="CHEBI:15378"/>
        <dbReference type="ChEBI" id="CHEBI:57287"/>
        <dbReference type="ChEBI" id="CHEBI:57387"/>
        <dbReference type="ChEBI" id="CHEBI:134064"/>
        <dbReference type="ChEBI" id="CHEBI:350546"/>
    </reaction>
    <physiologicalReaction direction="left-to-right" evidence="10">
        <dbReference type="Rhea" id="RHEA:51393"/>
    </physiologicalReaction>
</comment>
<comment type="pathway">
    <text evidence="3">Aromatic compound metabolism; melatonin biosynthesis; melatonin from serotonin: step 1/2.</text>
</comment>
<name>A0A484BEQ0_DRONA</name>
<comment type="similarity">
    <text evidence="4">Belongs to the acetyltransferase family. AANAT subfamily.</text>
</comment>
<organism evidence="15 16">
    <name type="scientific">Drosophila navojoa</name>
    <name type="common">Fruit fly</name>
    <dbReference type="NCBI Taxonomy" id="7232"/>
    <lineage>
        <taxon>Eukaryota</taxon>
        <taxon>Metazoa</taxon>
        <taxon>Ecdysozoa</taxon>
        <taxon>Arthropoda</taxon>
        <taxon>Hexapoda</taxon>
        <taxon>Insecta</taxon>
        <taxon>Pterygota</taxon>
        <taxon>Neoptera</taxon>
        <taxon>Endopterygota</taxon>
        <taxon>Diptera</taxon>
        <taxon>Brachycera</taxon>
        <taxon>Muscomorpha</taxon>
        <taxon>Ephydroidea</taxon>
        <taxon>Drosophilidae</taxon>
        <taxon>Drosophila</taxon>
    </lineage>
</organism>
<keyword evidence="1" id="KW-0808">Transferase</keyword>
<reference evidence="15 16" key="1">
    <citation type="journal article" date="2019" name="J. Hered.">
        <title>An Improved Genome Assembly for Drosophila navojoa, the Basal Species in the mojavensis Cluster.</title>
        <authorList>
            <person name="Vanderlinde T."/>
            <person name="Dupim E.G."/>
            <person name="Nazario-Yepiz N.O."/>
            <person name="Carvalho A.B."/>
        </authorList>
    </citation>
    <scope>NUCLEOTIDE SEQUENCE [LARGE SCALE GENOMIC DNA]</scope>
    <source>
        <strain evidence="15">Navoj_Jal97</strain>
        <tissue evidence="15">Whole organism</tissue>
    </source>
</reference>
<dbReference type="Gene3D" id="3.40.630.30">
    <property type="match status" value="1"/>
</dbReference>
<evidence type="ECO:0000256" key="2">
    <source>
        <dbReference type="ARBA" id="ARBA00023315"/>
    </source>
</evidence>
<dbReference type="SUPFAM" id="SSF55729">
    <property type="entry name" value="Acyl-CoA N-acyltransferases (Nat)"/>
    <property type="match status" value="1"/>
</dbReference>
<dbReference type="KEGG" id="dnv:108658618"/>
<dbReference type="OrthoDB" id="41532at2759"/>
<protein>
    <recommendedName>
        <fullName evidence="5">aralkylamine N-acetyltransferase</fullName>
        <ecNumber evidence="5">2.3.1.87</ecNumber>
    </recommendedName>
</protein>
<evidence type="ECO:0000256" key="3">
    <source>
        <dbReference type="ARBA" id="ARBA00037926"/>
    </source>
</evidence>
<dbReference type="EC" id="2.3.1.87" evidence="5"/>
<sequence>MTTIVRELTVNDIDEANRVFREHFMKHEPLLESYGKCERLNASLDESAVREGLSLVIIDRSEGADRIVGVSYAGVLSANELEHSWNELKDKKRTKYMEHIAYFLINIKRNAQFFQRYNVPECLYLKVLVVDATMQRQGLGRQLVTALIDVGRAKGFALLVATCTGCYSTKLMASLGMECVHSENYCDFKDDAGNVVFKPSAPHTKASVMVLEL</sequence>
<evidence type="ECO:0000256" key="5">
    <source>
        <dbReference type="ARBA" id="ARBA00039114"/>
    </source>
</evidence>
<dbReference type="PANTHER" id="PTHR20905">
    <property type="entry name" value="N-ACETYLTRANSFERASE-RELATED"/>
    <property type="match status" value="1"/>
</dbReference>
<dbReference type="STRING" id="7232.A0A484BEQ0"/>
<dbReference type="InterPro" id="IPR000182">
    <property type="entry name" value="GNAT_dom"/>
</dbReference>
<dbReference type="Pfam" id="PF00583">
    <property type="entry name" value="Acetyltransf_1"/>
    <property type="match status" value="1"/>
</dbReference>
<evidence type="ECO:0000256" key="6">
    <source>
        <dbReference type="ARBA" id="ARBA00050189"/>
    </source>
</evidence>
<dbReference type="Proteomes" id="UP000295192">
    <property type="component" value="Unassembled WGS sequence"/>
</dbReference>
<comment type="catalytic activity">
    <reaction evidence="8">
        <text>serotonin + (5Z,8Z,11Z,14Z)-eicosatetraenoyl-CoA = N-[(5Z,8Z,11Z,14Z)-eicosatetraenoyl]-serotonin + CoA + H(+)</text>
        <dbReference type="Rhea" id="RHEA:51396"/>
        <dbReference type="ChEBI" id="CHEBI:15378"/>
        <dbReference type="ChEBI" id="CHEBI:57287"/>
        <dbReference type="ChEBI" id="CHEBI:57368"/>
        <dbReference type="ChEBI" id="CHEBI:132255"/>
        <dbReference type="ChEBI" id="CHEBI:350546"/>
    </reaction>
    <physiologicalReaction direction="left-to-right" evidence="8">
        <dbReference type="Rhea" id="RHEA:51397"/>
    </physiologicalReaction>
</comment>
<comment type="catalytic activity">
    <reaction evidence="6">
        <text>dopamine + (9Z)-octadecenoyl-CoA = N-(9Z-octadecanoyl)-dopamine + CoA + H(+)</text>
        <dbReference type="Rhea" id="RHEA:51380"/>
        <dbReference type="ChEBI" id="CHEBI:15378"/>
        <dbReference type="ChEBI" id="CHEBI:31883"/>
        <dbReference type="ChEBI" id="CHEBI:57287"/>
        <dbReference type="ChEBI" id="CHEBI:57387"/>
        <dbReference type="ChEBI" id="CHEBI:59905"/>
    </reaction>
    <physiologicalReaction direction="left-to-right" evidence="6">
        <dbReference type="Rhea" id="RHEA:51381"/>
    </physiologicalReaction>
</comment>
<evidence type="ECO:0000256" key="12">
    <source>
        <dbReference type="ARBA" id="ARBA00052335"/>
    </source>
</evidence>
<feature type="domain" description="N-acetyltransferase" evidence="14">
    <location>
        <begin position="112"/>
        <end position="163"/>
    </location>
</feature>
<comment type="catalytic activity">
    <reaction evidence="11">
        <text>serotonin + hexadecanoyl-CoA = N-hexadecanoyl-serotonin + CoA + H(+)</text>
        <dbReference type="Rhea" id="RHEA:51384"/>
        <dbReference type="ChEBI" id="CHEBI:15378"/>
        <dbReference type="ChEBI" id="CHEBI:57287"/>
        <dbReference type="ChEBI" id="CHEBI:57379"/>
        <dbReference type="ChEBI" id="CHEBI:134059"/>
        <dbReference type="ChEBI" id="CHEBI:350546"/>
    </reaction>
    <physiologicalReaction direction="left-to-right" evidence="11">
        <dbReference type="Rhea" id="RHEA:51385"/>
    </physiologicalReaction>
</comment>
<evidence type="ECO:0000256" key="9">
    <source>
        <dbReference type="ARBA" id="ARBA00051711"/>
    </source>
</evidence>
<evidence type="ECO:0000313" key="15">
    <source>
        <dbReference type="EMBL" id="TDG47253.1"/>
    </source>
</evidence>
<dbReference type="GO" id="GO:0004059">
    <property type="term" value="F:aralkylamine N-acetyltransferase activity"/>
    <property type="evidence" value="ECO:0007669"/>
    <property type="project" value="UniProtKB-EC"/>
</dbReference>
<evidence type="ECO:0000256" key="4">
    <source>
        <dbReference type="ARBA" id="ARBA00038182"/>
    </source>
</evidence>
<evidence type="ECO:0000256" key="8">
    <source>
        <dbReference type="ARBA" id="ARBA00051284"/>
    </source>
</evidence>
<evidence type="ECO:0000256" key="13">
    <source>
        <dbReference type="ARBA" id="ARBA00052491"/>
    </source>
</evidence>
<evidence type="ECO:0000256" key="11">
    <source>
        <dbReference type="ARBA" id="ARBA00052178"/>
    </source>
</evidence>
<dbReference type="PANTHER" id="PTHR20905:SF1">
    <property type="entry name" value="AT07410P-RELATED"/>
    <property type="match status" value="1"/>
</dbReference>
<comment type="catalytic activity">
    <reaction evidence="12">
        <text>dopamine + hexadecanoyl-CoA = N-hexadecanoyl-dopamine + CoA + H(+)</text>
        <dbReference type="Rhea" id="RHEA:51376"/>
        <dbReference type="ChEBI" id="CHEBI:15378"/>
        <dbReference type="ChEBI" id="CHEBI:57287"/>
        <dbReference type="ChEBI" id="CHEBI:57379"/>
        <dbReference type="ChEBI" id="CHEBI:59905"/>
        <dbReference type="ChEBI" id="CHEBI:134058"/>
    </reaction>
    <physiologicalReaction direction="left-to-right" evidence="12">
        <dbReference type="Rhea" id="RHEA:51377"/>
    </physiologicalReaction>
</comment>
<evidence type="ECO:0000256" key="10">
    <source>
        <dbReference type="ARBA" id="ARBA00051823"/>
    </source>
</evidence>
<keyword evidence="2" id="KW-0012">Acyltransferase</keyword>
<dbReference type="AlphaFoldDB" id="A0A484BEQ0"/>
<dbReference type="CDD" id="cd04301">
    <property type="entry name" value="NAT_SF"/>
    <property type="match status" value="1"/>
</dbReference>
<dbReference type="OMA" id="KRNAQFF"/>
<comment type="catalytic activity">
    <reaction evidence="7">
        <text>serotonin + octadecanoyl-CoA = N-octadecanoyl-serotonin + CoA + H(+)</text>
        <dbReference type="Rhea" id="RHEA:51400"/>
        <dbReference type="ChEBI" id="CHEBI:15378"/>
        <dbReference type="ChEBI" id="CHEBI:57287"/>
        <dbReference type="ChEBI" id="CHEBI:57394"/>
        <dbReference type="ChEBI" id="CHEBI:134065"/>
        <dbReference type="ChEBI" id="CHEBI:350546"/>
    </reaction>
    <physiologicalReaction direction="left-to-right" evidence="7">
        <dbReference type="Rhea" id="RHEA:51401"/>
    </physiologicalReaction>
</comment>
<evidence type="ECO:0000259" key="14">
    <source>
        <dbReference type="Pfam" id="PF00583"/>
    </source>
</evidence>
<comment type="catalytic activity">
    <reaction evidence="9">
        <text>dopamine + acetyl-CoA = N-acetyldopamine + CoA + H(+)</text>
        <dbReference type="Rhea" id="RHEA:51388"/>
        <dbReference type="ChEBI" id="CHEBI:15378"/>
        <dbReference type="ChEBI" id="CHEBI:57287"/>
        <dbReference type="ChEBI" id="CHEBI:57288"/>
        <dbReference type="ChEBI" id="CHEBI:59905"/>
        <dbReference type="ChEBI" id="CHEBI:125678"/>
    </reaction>
    <physiologicalReaction direction="left-to-right" evidence="9">
        <dbReference type="Rhea" id="RHEA:51389"/>
    </physiologicalReaction>
</comment>
<evidence type="ECO:0000313" key="16">
    <source>
        <dbReference type="Proteomes" id="UP000295192"/>
    </source>
</evidence>
<keyword evidence="16" id="KW-1185">Reference proteome</keyword>
<comment type="caution">
    <text evidence="15">The sequence shown here is derived from an EMBL/GenBank/DDBJ whole genome shotgun (WGS) entry which is preliminary data.</text>
</comment>
<dbReference type="EMBL" id="LSRL02000047">
    <property type="protein sequence ID" value="TDG47253.1"/>
    <property type="molecule type" value="Genomic_DNA"/>
</dbReference>
<dbReference type="FunFam" id="3.40.630.30:FF:000046">
    <property type="entry name" value="Dopamine N-acetyltransferase"/>
    <property type="match status" value="1"/>
</dbReference>
<comment type="catalytic activity">
    <reaction evidence="13">
        <text>serotonin + acetyl-CoA = N-acetylserotonin + CoA + H(+)</text>
        <dbReference type="Rhea" id="RHEA:25217"/>
        <dbReference type="ChEBI" id="CHEBI:15378"/>
        <dbReference type="ChEBI" id="CHEBI:17697"/>
        <dbReference type="ChEBI" id="CHEBI:57287"/>
        <dbReference type="ChEBI" id="CHEBI:57288"/>
        <dbReference type="ChEBI" id="CHEBI:350546"/>
        <dbReference type="EC" id="2.3.1.87"/>
    </reaction>
    <physiologicalReaction direction="left-to-right" evidence="13">
        <dbReference type="Rhea" id="RHEA:25218"/>
    </physiologicalReaction>
</comment>
<gene>
    <name evidence="15" type="ORF">AWZ03_006384</name>
</gene>
<evidence type="ECO:0000256" key="1">
    <source>
        <dbReference type="ARBA" id="ARBA00022679"/>
    </source>
</evidence>
<accession>A0A484BEQ0</accession>
<evidence type="ECO:0000256" key="7">
    <source>
        <dbReference type="ARBA" id="ARBA00050849"/>
    </source>
</evidence>